<accession>A0A0D3JI90</accession>
<feature type="binding site" evidence="5">
    <location>
        <position position="212"/>
    </location>
    <ligand>
        <name>chlorophyll a</name>
        <dbReference type="ChEBI" id="CHEBI:58416"/>
        <label>1</label>
    </ligand>
</feature>
<dbReference type="EnsemblProtists" id="EOD23225">
    <property type="protein sequence ID" value="EOD23225"/>
    <property type="gene ID" value="EMIHUDRAFT_632166"/>
</dbReference>
<feature type="binding site" evidence="5">
    <location>
        <position position="96"/>
    </location>
    <ligand>
        <name>chlorophyll a</name>
        <dbReference type="ChEBI" id="CHEBI:58416"/>
        <label>1</label>
    </ligand>
</feature>
<keyword evidence="4" id="KW-0934">Plastid</keyword>
<dbReference type="HOGENOM" id="CLU_1211708_0_0_1"/>
<dbReference type="Proteomes" id="UP000013827">
    <property type="component" value="Unassembled WGS sequence"/>
</dbReference>
<dbReference type="RefSeq" id="XP_005775654.1">
    <property type="nucleotide sequence ID" value="XM_005775597.1"/>
</dbReference>
<proteinExistence type="predicted"/>
<keyword evidence="3" id="KW-0602">Photosynthesis</keyword>
<reference evidence="6" key="2">
    <citation type="submission" date="2024-10" db="UniProtKB">
        <authorList>
            <consortium name="EnsemblProtists"/>
        </authorList>
    </citation>
    <scope>IDENTIFICATION</scope>
</reference>
<feature type="binding site" evidence="5">
    <location>
        <position position="208"/>
    </location>
    <ligand>
        <name>chlorophyll a</name>
        <dbReference type="ChEBI" id="CHEBI:58416"/>
        <label>1</label>
    </ligand>
</feature>
<keyword evidence="7" id="KW-1185">Reference proteome</keyword>
<feature type="binding site" evidence="5">
    <location>
        <position position="99"/>
    </location>
    <ligand>
        <name>chlorophyll a</name>
        <dbReference type="ChEBI" id="CHEBI:58416"/>
        <label>1</label>
    </ligand>
</feature>
<feature type="binding site" description="axial binding residue" evidence="5">
    <location>
        <position position="101"/>
    </location>
    <ligand>
        <name>chlorophyll b</name>
        <dbReference type="ChEBI" id="CHEBI:61721"/>
        <label>1</label>
    </ligand>
    <ligandPart>
        <name>Mg</name>
        <dbReference type="ChEBI" id="CHEBI:25107"/>
    </ligandPart>
</feature>
<evidence type="ECO:0000256" key="3">
    <source>
        <dbReference type="ARBA" id="ARBA00022531"/>
    </source>
</evidence>
<evidence type="ECO:0000256" key="2">
    <source>
        <dbReference type="ARBA" id="ARBA00022528"/>
    </source>
</evidence>
<feature type="binding site" evidence="5">
    <location>
        <position position="71"/>
    </location>
    <ligand>
        <name>chlorophyll a</name>
        <dbReference type="ChEBI" id="CHEBI:58416"/>
        <label>1</label>
    </ligand>
</feature>
<dbReference type="InterPro" id="IPR001344">
    <property type="entry name" value="Chloro_AB-bd_pln"/>
</dbReference>
<evidence type="ECO:0000256" key="1">
    <source>
        <dbReference type="ARBA" id="ARBA00004229"/>
    </source>
</evidence>
<dbReference type="SUPFAM" id="SSF103511">
    <property type="entry name" value="Chlorophyll a-b binding protein"/>
    <property type="match status" value="1"/>
</dbReference>
<dbReference type="STRING" id="2903.R1E922"/>
<comment type="subcellular location">
    <subcellularLocation>
        <location evidence="1">Plastid</location>
        <location evidence="1">Chloroplast</location>
    </subcellularLocation>
</comment>
<dbReference type="Pfam" id="PF00504">
    <property type="entry name" value="Chloroa_b-bind"/>
    <property type="match status" value="1"/>
</dbReference>
<feature type="binding site" description="axial binding residue" evidence="5">
    <location>
        <position position="172"/>
    </location>
    <ligand>
        <name>chlorophyll b</name>
        <dbReference type="ChEBI" id="CHEBI:61721"/>
        <label>1</label>
    </ligand>
    <ligandPart>
        <name>Mg</name>
        <dbReference type="ChEBI" id="CHEBI:25107"/>
    </ligandPart>
</feature>
<evidence type="ECO:0008006" key="8">
    <source>
        <dbReference type="Google" id="ProtNLM"/>
    </source>
</evidence>
<dbReference type="AlphaFoldDB" id="A0A0D3JI90"/>
<reference evidence="7" key="1">
    <citation type="journal article" date="2013" name="Nature">
        <title>Pan genome of the phytoplankton Emiliania underpins its global distribution.</title>
        <authorList>
            <person name="Read B.A."/>
            <person name="Kegel J."/>
            <person name="Klute M.J."/>
            <person name="Kuo A."/>
            <person name="Lefebvre S.C."/>
            <person name="Maumus F."/>
            <person name="Mayer C."/>
            <person name="Miller J."/>
            <person name="Monier A."/>
            <person name="Salamov A."/>
            <person name="Young J."/>
            <person name="Aguilar M."/>
            <person name="Claverie J.M."/>
            <person name="Frickenhaus S."/>
            <person name="Gonzalez K."/>
            <person name="Herman E.K."/>
            <person name="Lin Y.C."/>
            <person name="Napier J."/>
            <person name="Ogata H."/>
            <person name="Sarno A.F."/>
            <person name="Shmutz J."/>
            <person name="Schroeder D."/>
            <person name="de Vargas C."/>
            <person name="Verret F."/>
            <person name="von Dassow P."/>
            <person name="Valentin K."/>
            <person name="Van de Peer Y."/>
            <person name="Wheeler G."/>
            <person name="Dacks J.B."/>
            <person name="Delwiche C.F."/>
            <person name="Dyhrman S.T."/>
            <person name="Glockner G."/>
            <person name="John U."/>
            <person name="Richards T."/>
            <person name="Worden A.Z."/>
            <person name="Zhang X."/>
            <person name="Grigoriev I.V."/>
            <person name="Allen A.E."/>
            <person name="Bidle K."/>
            <person name="Borodovsky M."/>
            <person name="Bowler C."/>
            <person name="Brownlee C."/>
            <person name="Cock J.M."/>
            <person name="Elias M."/>
            <person name="Gladyshev V.N."/>
            <person name="Groth M."/>
            <person name="Guda C."/>
            <person name="Hadaegh A."/>
            <person name="Iglesias-Rodriguez M.D."/>
            <person name="Jenkins J."/>
            <person name="Jones B.M."/>
            <person name="Lawson T."/>
            <person name="Leese F."/>
            <person name="Lindquist E."/>
            <person name="Lobanov A."/>
            <person name="Lomsadze A."/>
            <person name="Malik S.B."/>
            <person name="Marsh M.E."/>
            <person name="Mackinder L."/>
            <person name="Mock T."/>
            <person name="Mueller-Roeber B."/>
            <person name="Pagarete A."/>
            <person name="Parker M."/>
            <person name="Probert I."/>
            <person name="Quesneville H."/>
            <person name="Raines C."/>
            <person name="Rensing S.A."/>
            <person name="Riano-Pachon D.M."/>
            <person name="Richier S."/>
            <person name="Rokitta S."/>
            <person name="Shiraiwa Y."/>
            <person name="Soanes D.M."/>
            <person name="van der Giezen M."/>
            <person name="Wahlund T.M."/>
            <person name="Williams B."/>
            <person name="Wilson W."/>
            <person name="Wolfe G."/>
            <person name="Wurch L.L."/>
        </authorList>
    </citation>
    <scope>NUCLEOTIDE SEQUENCE</scope>
</reference>
<dbReference type="Gene3D" id="1.10.3460.10">
    <property type="entry name" value="Chlorophyll a/b binding protein domain"/>
    <property type="match status" value="1"/>
</dbReference>
<keyword evidence="5" id="KW-0148">Chlorophyll</keyword>
<feature type="binding site" evidence="5">
    <location>
        <position position="209"/>
    </location>
    <ligand>
        <name>chlorophyll a</name>
        <dbReference type="ChEBI" id="CHEBI:58416"/>
        <label>1</label>
    </ligand>
</feature>
<evidence type="ECO:0000256" key="4">
    <source>
        <dbReference type="ARBA" id="ARBA00022640"/>
    </source>
</evidence>
<organism evidence="6 7">
    <name type="scientific">Emiliania huxleyi (strain CCMP1516)</name>
    <dbReference type="NCBI Taxonomy" id="280463"/>
    <lineage>
        <taxon>Eukaryota</taxon>
        <taxon>Haptista</taxon>
        <taxon>Haptophyta</taxon>
        <taxon>Prymnesiophyceae</taxon>
        <taxon>Isochrysidales</taxon>
        <taxon>Noelaerhabdaceae</taxon>
        <taxon>Emiliania</taxon>
    </lineage>
</organism>
<evidence type="ECO:0000313" key="6">
    <source>
        <dbReference type="EnsemblProtists" id="EOD23225"/>
    </source>
</evidence>
<dbReference type="GeneID" id="17268537"/>
<feature type="binding site" evidence="5">
    <location>
        <position position="214"/>
    </location>
    <ligand>
        <name>chlorophyll a</name>
        <dbReference type="ChEBI" id="CHEBI:58416"/>
        <label>1</label>
    </ligand>
</feature>
<name>A0A0D3JI90_EMIH1</name>
<keyword evidence="2" id="KW-0150">Chloroplast</keyword>
<dbReference type="GO" id="GO:0016168">
    <property type="term" value="F:chlorophyll binding"/>
    <property type="evidence" value="ECO:0007669"/>
    <property type="project" value="UniProtKB-KW"/>
</dbReference>
<dbReference type="InterPro" id="IPR022796">
    <property type="entry name" value="Chloroa_b-bind"/>
</dbReference>
<dbReference type="GO" id="GO:0009507">
    <property type="term" value="C:chloroplast"/>
    <property type="evidence" value="ECO:0007669"/>
    <property type="project" value="UniProtKB-SubCell"/>
</dbReference>
<protein>
    <recommendedName>
        <fullName evidence="8">Light harvesting protein</fullName>
    </recommendedName>
</protein>
<dbReference type="PaxDb" id="2903-EOD23225"/>
<evidence type="ECO:0000256" key="5">
    <source>
        <dbReference type="PIRSR" id="PIRSR601344-1"/>
    </source>
</evidence>
<keyword evidence="5" id="KW-0157">Chromophore</keyword>
<dbReference type="PANTHER" id="PTHR21649">
    <property type="entry name" value="CHLOROPHYLL A/B BINDING PROTEIN"/>
    <property type="match status" value="1"/>
</dbReference>
<evidence type="ECO:0000313" key="7">
    <source>
        <dbReference type="Proteomes" id="UP000013827"/>
    </source>
</evidence>
<dbReference type="GO" id="GO:0009765">
    <property type="term" value="P:photosynthesis, light harvesting"/>
    <property type="evidence" value="ECO:0007669"/>
    <property type="project" value="InterPro"/>
</dbReference>
<dbReference type="GO" id="GO:0016020">
    <property type="term" value="C:membrane"/>
    <property type="evidence" value="ECO:0007669"/>
    <property type="project" value="InterPro"/>
</dbReference>
<dbReference type="eggNOG" id="ENOG502SBCH">
    <property type="taxonomic scope" value="Eukaryota"/>
</dbReference>
<sequence length="229" mass="24776">MVSALISPRAGVRATVALDLSRPDRYMYDNPYAPEGMGREYINEPNVRRPLADYELNLGAYFAGETKFEPWDPLGLCLLSKVSANNPDVAFFREAELKHGRMAMLAFVGIVVTTGGKHWPAEAFAQATAAGWPDSLGTLAKTNPGIVAQGLATVGIIEGASNTNRGAWWDGLWFGERPDSPVVAGDLGFDPLGVMPKDPKAADLMRLKELKNGRLAMLGVFGLFMQPHS</sequence>
<feature type="binding site" evidence="5">
    <location>
        <position position="136"/>
    </location>
    <ligand>
        <name>chlorophyll a</name>
        <dbReference type="ChEBI" id="CHEBI:58416"/>
        <label>1</label>
    </ligand>
</feature>
<feature type="binding site" evidence="5">
    <location>
        <position position="226"/>
    </location>
    <ligand>
        <name>chlorophyll a</name>
        <dbReference type="ChEBI" id="CHEBI:58416"/>
        <label>1</label>
    </ligand>
</feature>
<dbReference type="KEGG" id="ehx:EMIHUDRAFT_632166"/>